<dbReference type="AlphaFoldDB" id="A0AA36FVW2"/>
<sequence>MPLSTPGSGTTDGTIDDRPMESDSFYVWDRDPYPPIQADRDPWWLWASRAALWTSVLFFLISAVVWMSLTPDQGYYLGETREPTAAEWFAPGQAPWRDDRKKVINIANQADFILTTHGQCARMLRTGSVGQDWTLRQQALFIHMCAIYENPQRASFYSASSAMVFRLSDTGPPLAETVSSQGFITYWQTDEARKYGMSMWDTGVPSAYTVLKYTALKKFDDDKNSTLADMHAWLEQVKFLFLPTGKDKFGRLVPVSTETWRSFTHLLEFQEAEVLNRQKEGLAQLTNLCSTLRQGSWGRSIDVLNMTITRNATFLEFMGDTFIKNEKIQGLYYVTTGRKLPQTLDDILEPQCLFMYLPLWSDTMVSRINYLLFGGTHEMPLAGDDEMRARAKSEQKGLLDDQTEPGCAFSDRWRKMTSSASKGRSDNIDKYGSAGQHQQVPAKSWMMETKYLPRDFNLFADSASIKEFVSKRDPVRGNQTWGSIVGHRYPYGTQFFANLYQLLSAEKDPHAVLSKSYSAKKVSCRYFKTPEEPARADFIPMLSAFDEGEVVGDDFCDSVSVIKRGDLVYVITTSMGKCKNAFRVGLRTTQVMHNIRDYYLGSDNNSFQYCRPMIPTTPPATELPFVVRNEDDRVKWFGYVAGPKLMETTLKLMLSKEYYDNAPEDQNSGLGHMTRARYFTIDKEKIVLNPRMARQLHYVPIPSPAPTKP</sequence>
<protein>
    <submittedName>
        <fullName evidence="2">Uncharacterized protein</fullName>
    </submittedName>
</protein>
<reference evidence="2" key="1">
    <citation type="submission" date="2023-06" db="EMBL/GenBank/DDBJ databases">
        <authorList>
            <person name="Delattre M."/>
        </authorList>
    </citation>
    <scope>NUCLEOTIDE SEQUENCE</scope>
    <source>
        <strain evidence="2">AF72</strain>
    </source>
</reference>
<organism evidence="2 3">
    <name type="scientific">Mesorhabditis spiculigera</name>
    <dbReference type="NCBI Taxonomy" id="96644"/>
    <lineage>
        <taxon>Eukaryota</taxon>
        <taxon>Metazoa</taxon>
        <taxon>Ecdysozoa</taxon>
        <taxon>Nematoda</taxon>
        <taxon>Chromadorea</taxon>
        <taxon>Rhabditida</taxon>
        <taxon>Rhabditina</taxon>
        <taxon>Rhabditomorpha</taxon>
        <taxon>Rhabditoidea</taxon>
        <taxon>Rhabditidae</taxon>
        <taxon>Mesorhabditinae</taxon>
        <taxon>Mesorhabditis</taxon>
    </lineage>
</organism>
<evidence type="ECO:0000256" key="1">
    <source>
        <dbReference type="SAM" id="MobiDB-lite"/>
    </source>
</evidence>
<comment type="caution">
    <text evidence="2">The sequence shown here is derived from an EMBL/GenBank/DDBJ whole genome shotgun (WGS) entry which is preliminary data.</text>
</comment>
<feature type="compositionally biased region" description="Polar residues" evidence="1">
    <location>
        <begin position="1"/>
        <end position="13"/>
    </location>
</feature>
<feature type="region of interest" description="Disordered" evidence="1">
    <location>
        <begin position="1"/>
        <end position="20"/>
    </location>
</feature>
<evidence type="ECO:0000313" key="2">
    <source>
        <dbReference type="EMBL" id="CAJ0566872.1"/>
    </source>
</evidence>
<gene>
    <name evidence="2" type="ORF">MSPICULIGERA_LOCUS5455</name>
</gene>
<keyword evidence="3" id="KW-1185">Reference proteome</keyword>
<feature type="non-terminal residue" evidence="2">
    <location>
        <position position="1"/>
    </location>
</feature>
<evidence type="ECO:0000313" key="3">
    <source>
        <dbReference type="Proteomes" id="UP001177023"/>
    </source>
</evidence>
<accession>A0AA36FVW2</accession>
<name>A0AA36FVW2_9BILA</name>
<dbReference type="EMBL" id="CATQJA010001339">
    <property type="protein sequence ID" value="CAJ0566872.1"/>
    <property type="molecule type" value="Genomic_DNA"/>
</dbReference>
<dbReference type="Proteomes" id="UP001177023">
    <property type="component" value="Unassembled WGS sequence"/>
</dbReference>
<proteinExistence type="predicted"/>